<evidence type="ECO:0000256" key="3">
    <source>
        <dbReference type="ARBA" id="ARBA00022475"/>
    </source>
</evidence>
<proteinExistence type="inferred from homology"/>
<protein>
    <submittedName>
        <fullName evidence="8">Putative membrane protein YeaQ/YmgE, transglycosylase-associated protein family</fullName>
    </submittedName>
</protein>
<dbReference type="Proteomes" id="UP000287615">
    <property type="component" value="Unassembled WGS sequence"/>
</dbReference>
<feature type="transmembrane region" description="Helical" evidence="7">
    <location>
        <begin position="31"/>
        <end position="49"/>
    </location>
</feature>
<keyword evidence="3" id="KW-1003">Cell membrane</keyword>
<evidence type="ECO:0000256" key="4">
    <source>
        <dbReference type="ARBA" id="ARBA00022692"/>
    </source>
</evidence>
<organism evidence="8 9">
    <name type="scientific">Candidatus Electrothrix marina</name>
    <dbReference type="NCBI Taxonomy" id="1859130"/>
    <lineage>
        <taxon>Bacteria</taxon>
        <taxon>Pseudomonadati</taxon>
        <taxon>Thermodesulfobacteriota</taxon>
        <taxon>Desulfobulbia</taxon>
        <taxon>Desulfobulbales</taxon>
        <taxon>Desulfobulbaceae</taxon>
        <taxon>Candidatus Electrothrix</taxon>
    </lineage>
</organism>
<gene>
    <name evidence="8" type="ORF">VU00_12803</name>
</gene>
<evidence type="ECO:0000313" key="8">
    <source>
        <dbReference type="EMBL" id="RWX49155.1"/>
    </source>
</evidence>
<evidence type="ECO:0000313" key="9">
    <source>
        <dbReference type="Proteomes" id="UP000287615"/>
    </source>
</evidence>
<dbReference type="PANTHER" id="PTHR33884:SF3">
    <property type="entry name" value="UPF0410 PROTEIN YMGE"/>
    <property type="match status" value="1"/>
</dbReference>
<evidence type="ECO:0000256" key="6">
    <source>
        <dbReference type="ARBA" id="ARBA00023136"/>
    </source>
</evidence>
<dbReference type="InterPro" id="IPR007341">
    <property type="entry name" value="Transgly_assoc"/>
</dbReference>
<keyword evidence="6 7" id="KW-0472">Membrane</keyword>
<comment type="caution">
    <text evidence="8">The sequence shown here is derived from an EMBL/GenBank/DDBJ whole genome shotgun (WGS) entry which is preliminary data.</text>
</comment>
<evidence type="ECO:0000256" key="1">
    <source>
        <dbReference type="ARBA" id="ARBA00004651"/>
    </source>
</evidence>
<dbReference type="GO" id="GO:0005886">
    <property type="term" value="C:plasma membrane"/>
    <property type="evidence" value="ECO:0007669"/>
    <property type="project" value="UniProtKB-SubCell"/>
</dbReference>
<dbReference type="EMBL" id="MTKR01000280">
    <property type="protein sequence ID" value="RWX49155.1"/>
    <property type="molecule type" value="Genomic_DNA"/>
</dbReference>
<feature type="transmembrane region" description="Helical" evidence="7">
    <location>
        <begin position="6"/>
        <end position="24"/>
    </location>
</feature>
<dbReference type="Pfam" id="PF04226">
    <property type="entry name" value="Transgly_assoc"/>
    <property type="match status" value="1"/>
</dbReference>
<comment type="subcellular location">
    <subcellularLocation>
        <location evidence="1">Cell membrane</location>
        <topology evidence="1">Multi-pass membrane protein</topology>
    </subcellularLocation>
</comment>
<keyword evidence="5 7" id="KW-1133">Transmembrane helix</keyword>
<comment type="similarity">
    <text evidence="2">Belongs to the UPF0410 family.</text>
</comment>
<dbReference type="AlphaFoldDB" id="A0A3S3UD99"/>
<reference evidence="8 9" key="1">
    <citation type="submission" date="2017-01" db="EMBL/GenBank/DDBJ databases">
        <title>The cable genome- insights into the physiology and evolution of filamentous bacteria capable of sulfide oxidation via long distance electron transfer.</title>
        <authorList>
            <person name="Schreiber L."/>
            <person name="Bjerg J.T."/>
            <person name="Boggild A."/>
            <person name="Van De Vossenberg J."/>
            <person name="Meysman F."/>
            <person name="Nielsen L.P."/>
            <person name="Schramm A."/>
            <person name="Kjeldsen K.U."/>
        </authorList>
    </citation>
    <scope>NUCLEOTIDE SEQUENCE [LARGE SCALE GENOMIC DNA]</scope>
    <source>
        <strain evidence="8">A3</strain>
    </source>
</reference>
<keyword evidence="4 7" id="KW-0812">Transmembrane</keyword>
<accession>A0A3S3UD99</accession>
<evidence type="ECO:0000256" key="7">
    <source>
        <dbReference type="SAM" id="Phobius"/>
    </source>
</evidence>
<name>A0A3S3UD99_9BACT</name>
<dbReference type="PANTHER" id="PTHR33884">
    <property type="entry name" value="UPF0410 PROTEIN YMGE"/>
    <property type="match status" value="1"/>
</dbReference>
<feature type="transmembrane region" description="Helical" evidence="7">
    <location>
        <begin position="61"/>
        <end position="81"/>
    </location>
</feature>
<evidence type="ECO:0000256" key="5">
    <source>
        <dbReference type="ARBA" id="ARBA00022989"/>
    </source>
</evidence>
<evidence type="ECO:0000256" key="2">
    <source>
        <dbReference type="ARBA" id="ARBA00011006"/>
    </source>
</evidence>
<sequence>MDLTSLLIFLGLGALAGWLAGKIIKGGGSGLLMNIVIGIIGSVIGGWAFGELGISVGNDLVGSLVTAVVGAIILLFIVGLVKK</sequence>